<gene>
    <name evidence="6" type="ORF">GCM10011529_05720</name>
</gene>
<dbReference type="GO" id="GO:0009288">
    <property type="term" value="C:bacterial-type flagellum"/>
    <property type="evidence" value="ECO:0007669"/>
    <property type="project" value="UniProtKB-SubCell"/>
</dbReference>
<dbReference type="InterPro" id="IPR001492">
    <property type="entry name" value="Flagellin"/>
</dbReference>
<dbReference type="SUPFAM" id="SSF64518">
    <property type="entry name" value="Phase 1 flagellin"/>
    <property type="match status" value="1"/>
</dbReference>
<evidence type="ECO:0000256" key="3">
    <source>
        <dbReference type="ARBA" id="ARBA00005709"/>
    </source>
</evidence>
<dbReference type="InterPro" id="IPR001029">
    <property type="entry name" value="Flagellin_N"/>
</dbReference>
<accession>A0A917E3T0</accession>
<evidence type="ECO:0000256" key="1">
    <source>
        <dbReference type="ARBA" id="ARBA00004365"/>
    </source>
</evidence>
<dbReference type="GO" id="GO:0005576">
    <property type="term" value="C:extracellular region"/>
    <property type="evidence" value="ECO:0007669"/>
    <property type="project" value="UniProtKB-SubCell"/>
</dbReference>
<protein>
    <recommendedName>
        <fullName evidence="5">Flagellin N-terminal domain-containing protein</fullName>
    </recommendedName>
</protein>
<keyword evidence="7" id="KW-1185">Reference proteome</keyword>
<comment type="caution">
    <text evidence="6">The sequence shown here is derived from an EMBL/GenBank/DDBJ whole genome shotgun (WGS) entry which is preliminary data.</text>
</comment>
<comment type="subcellular location">
    <subcellularLocation>
        <location evidence="1">Bacterial flagellum</location>
    </subcellularLocation>
    <subcellularLocation>
        <location evidence="2">Secreted</location>
    </subcellularLocation>
</comment>
<evidence type="ECO:0000313" key="7">
    <source>
        <dbReference type="Proteomes" id="UP000635071"/>
    </source>
</evidence>
<dbReference type="AlphaFoldDB" id="A0A917E3T0"/>
<reference evidence="6" key="2">
    <citation type="submission" date="2020-09" db="EMBL/GenBank/DDBJ databases">
        <authorList>
            <person name="Sun Q."/>
            <person name="Zhou Y."/>
        </authorList>
    </citation>
    <scope>NUCLEOTIDE SEQUENCE</scope>
    <source>
        <strain evidence="6">CGMCC 1.15519</strain>
    </source>
</reference>
<dbReference type="Pfam" id="PF00669">
    <property type="entry name" value="Flagellin_N"/>
    <property type="match status" value="1"/>
</dbReference>
<dbReference type="EMBL" id="BMJM01000001">
    <property type="protein sequence ID" value="GGE02171.1"/>
    <property type="molecule type" value="Genomic_DNA"/>
</dbReference>
<sequence length="306" mass="31657">MTQINTRAAHTAAVARMSSLSAAIDTLNGQIANGKRILAPSDDAVASTRAATLRRASVAADATQRGIDAAARRLTATDTALDGITNIVQRARDLALQGSNGTLAAADRAILASEVGELLEQFTGLAESRGSDGERLFGGAAADRPAYAADANGIVRWQGAGRAPALEVGGAVVMSGIEGPDAFGTTDSAAGTKDLFAALTALQVALAEPDKLVREAAMADTLVQMDAQVDRLATTRAVAGARLARLDTETDRIARSGLATKTDLVRLESLDMPAAIAELQHLVTVLKATQGSFVITTNLSLWDQLR</sequence>
<dbReference type="PANTHER" id="PTHR42792">
    <property type="entry name" value="FLAGELLIN"/>
    <property type="match status" value="1"/>
</dbReference>
<evidence type="ECO:0000256" key="2">
    <source>
        <dbReference type="ARBA" id="ARBA00004613"/>
    </source>
</evidence>
<dbReference type="GO" id="GO:0005198">
    <property type="term" value="F:structural molecule activity"/>
    <property type="evidence" value="ECO:0007669"/>
    <property type="project" value="InterPro"/>
</dbReference>
<dbReference type="Proteomes" id="UP000635071">
    <property type="component" value="Unassembled WGS sequence"/>
</dbReference>
<dbReference type="Gene3D" id="1.20.1330.10">
    <property type="entry name" value="f41 fragment of flagellin, N-terminal domain"/>
    <property type="match status" value="1"/>
</dbReference>
<comment type="similarity">
    <text evidence="3">Belongs to the bacterial flagellin family.</text>
</comment>
<keyword evidence="4" id="KW-0975">Bacterial flagellum</keyword>
<dbReference type="PANTHER" id="PTHR42792:SF1">
    <property type="entry name" value="FLAGELLAR HOOK-ASSOCIATED PROTEIN 3"/>
    <property type="match status" value="1"/>
</dbReference>
<feature type="domain" description="Flagellin N-terminal" evidence="5">
    <location>
        <begin position="4"/>
        <end position="140"/>
    </location>
</feature>
<evidence type="ECO:0000259" key="5">
    <source>
        <dbReference type="Pfam" id="PF00669"/>
    </source>
</evidence>
<evidence type="ECO:0000313" key="6">
    <source>
        <dbReference type="EMBL" id="GGE02171.1"/>
    </source>
</evidence>
<reference evidence="6" key="1">
    <citation type="journal article" date="2014" name="Int. J. Syst. Evol. Microbiol.">
        <title>Complete genome sequence of Corynebacterium casei LMG S-19264T (=DSM 44701T), isolated from a smear-ripened cheese.</title>
        <authorList>
            <consortium name="US DOE Joint Genome Institute (JGI-PGF)"/>
            <person name="Walter F."/>
            <person name="Albersmeier A."/>
            <person name="Kalinowski J."/>
            <person name="Ruckert C."/>
        </authorList>
    </citation>
    <scope>NUCLEOTIDE SEQUENCE</scope>
    <source>
        <strain evidence="6">CGMCC 1.15519</strain>
    </source>
</reference>
<name>A0A917E3T0_9SPHN</name>
<evidence type="ECO:0000256" key="4">
    <source>
        <dbReference type="ARBA" id="ARBA00023143"/>
    </source>
</evidence>
<dbReference type="RefSeq" id="WP_188761382.1">
    <property type="nucleotide sequence ID" value="NZ_BMJM01000001.1"/>
</dbReference>
<organism evidence="6 7">
    <name type="scientific">Sandarakinorhabdus glacialis</name>
    <dbReference type="NCBI Taxonomy" id="1614636"/>
    <lineage>
        <taxon>Bacteria</taxon>
        <taxon>Pseudomonadati</taxon>
        <taxon>Pseudomonadota</taxon>
        <taxon>Alphaproteobacteria</taxon>
        <taxon>Sphingomonadales</taxon>
        <taxon>Sphingosinicellaceae</taxon>
        <taxon>Sandarakinorhabdus</taxon>
    </lineage>
</organism>
<proteinExistence type="inferred from homology"/>